<dbReference type="SUPFAM" id="SSF47384">
    <property type="entry name" value="Homodimeric domain of signal transducing histidine kinase"/>
    <property type="match status" value="1"/>
</dbReference>
<name>A0A0L6ZBS4_9CLOT</name>
<keyword evidence="9" id="KW-0812">Transmembrane</keyword>
<dbReference type="AlphaFoldDB" id="A0A0L6ZBS4"/>
<comment type="subcellular location">
    <subcellularLocation>
        <location evidence="2">Membrane</location>
    </subcellularLocation>
</comment>
<dbReference type="EC" id="2.7.13.3" evidence="3"/>
<dbReference type="CDD" id="cd00082">
    <property type="entry name" value="HisKA"/>
    <property type="match status" value="1"/>
</dbReference>
<proteinExistence type="predicted"/>
<dbReference type="Proteomes" id="UP000037043">
    <property type="component" value="Unassembled WGS sequence"/>
</dbReference>
<evidence type="ECO:0000259" key="10">
    <source>
        <dbReference type="PROSITE" id="PS50109"/>
    </source>
</evidence>
<dbReference type="InterPro" id="IPR050351">
    <property type="entry name" value="BphY/WalK/GraS-like"/>
</dbReference>
<evidence type="ECO:0000256" key="8">
    <source>
        <dbReference type="ARBA" id="ARBA00023136"/>
    </source>
</evidence>
<keyword evidence="5 11" id="KW-0808">Transferase</keyword>
<dbReference type="GO" id="GO:0005886">
    <property type="term" value="C:plasma membrane"/>
    <property type="evidence" value="ECO:0007669"/>
    <property type="project" value="TreeGrafter"/>
</dbReference>
<dbReference type="InterPro" id="IPR036097">
    <property type="entry name" value="HisK_dim/P_sf"/>
</dbReference>
<dbReference type="GO" id="GO:0004721">
    <property type="term" value="F:phosphoprotein phosphatase activity"/>
    <property type="evidence" value="ECO:0007669"/>
    <property type="project" value="TreeGrafter"/>
</dbReference>
<evidence type="ECO:0000256" key="2">
    <source>
        <dbReference type="ARBA" id="ARBA00004370"/>
    </source>
</evidence>
<evidence type="ECO:0000313" key="11">
    <source>
        <dbReference type="EMBL" id="KOA20421.1"/>
    </source>
</evidence>
<evidence type="ECO:0000256" key="5">
    <source>
        <dbReference type="ARBA" id="ARBA00022679"/>
    </source>
</evidence>
<evidence type="ECO:0000256" key="6">
    <source>
        <dbReference type="ARBA" id="ARBA00022777"/>
    </source>
</evidence>
<dbReference type="PROSITE" id="PS50109">
    <property type="entry name" value="HIS_KIN"/>
    <property type="match status" value="1"/>
</dbReference>
<dbReference type="InterPro" id="IPR003661">
    <property type="entry name" value="HisK_dim/P_dom"/>
</dbReference>
<dbReference type="SMART" id="SM00388">
    <property type="entry name" value="HisKA"/>
    <property type="match status" value="1"/>
</dbReference>
<evidence type="ECO:0000256" key="7">
    <source>
        <dbReference type="ARBA" id="ARBA00023012"/>
    </source>
</evidence>
<dbReference type="PANTHER" id="PTHR45453">
    <property type="entry name" value="PHOSPHATE REGULON SENSOR PROTEIN PHOR"/>
    <property type="match status" value="1"/>
</dbReference>
<dbReference type="SMART" id="SM00387">
    <property type="entry name" value="HATPase_c"/>
    <property type="match status" value="1"/>
</dbReference>
<dbReference type="InterPro" id="IPR005467">
    <property type="entry name" value="His_kinase_dom"/>
</dbReference>
<dbReference type="SUPFAM" id="SSF55874">
    <property type="entry name" value="ATPase domain of HSP90 chaperone/DNA topoisomerase II/histidine kinase"/>
    <property type="match status" value="1"/>
</dbReference>
<dbReference type="STRING" id="36844.SAMN04488501_10813"/>
<dbReference type="RefSeq" id="WP_052220592.1">
    <property type="nucleotide sequence ID" value="NZ_LHUR01000013.1"/>
</dbReference>
<feature type="transmembrane region" description="Helical" evidence="9">
    <location>
        <begin position="150"/>
        <end position="172"/>
    </location>
</feature>
<dbReference type="PANTHER" id="PTHR45453:SF1">
    <property type="entry name" value="PHOSPHATE REGULON SENSOR PROTEIN PHOR"/>
    <property type="match status" value="1"/>
</dbReference>
<gene>
    <name evidence="11" type="primary">arlS_1</name>
    <name evidence="11" type="ORF">CLHOM_10090</name>
</gene>
<keyword evidence="7" id="KW-0902">Two-component regulatory system</keyword>
<dbReference type="PATRIC" id="fig|1121318.3.peg.1016"/>
<dbReference type="Gene3D" id="1.10.287.130">
    <property type="match status" value="1"/>
</dbReference>
<dbReference type="FunFam" id="1.10.287.130:FF:000001">
    <property type="entry name" value="Two-component sensor histidine kinase"/>
    <property type="match status" value="1"/>
</dbReference>
<dbReference type="Pfam" id="PF00512">
    <property type="entry name" value="HisKA"/>
    <property type="match status" value="1"/>
</dbReference>
<dbReference type="FunFam" id="3.30.565.10:FF:000006">
    <property type="entry name" value="Sensor histidine kinase WalK"/>
    <property type="match status" value="1"/>
</dbReference>
<evidence type="ECO:0000313" key="12">
    <source>
        <dbReference type="Proteomes" id="UP000037043"/>
    </source>
</evidence>
<protein>
    <recommendedName>
        <fullName evidence="3">histidine kinase</fullName>
        <ecNumber evidence="3">2.7.13.3</ecNumber>
    </recommendedName>
</protein>
<dbReference type="InterPro" id="IPR003594">
    <property type="entry name" value="HATPase_dom"/>
</dbReference>
<dbReference type="InterPro" id="IPR004358">
    <property type="entry name" value="Sig_transdc_His_kin-like_C"/>
</dbReference>
<feature type="domain" description="Histidine kinase" evidence="10">
    <location>
        <begin position="197"/>
        <end position="414"/>
    </location>
</feature>
<dbReference type="CDD" id="cd00075">
    <property type="entry name" value="HATPase"/>
    <property type="match status" value="1"/>
</dbReference>
<dbReference type="Pfam" id="PF02518">
    <property type="entry name" value="HATPase_c"/>
    <property type="match status" value="1"/>
</dbReference>
<dbReference type="InterPro" id="IPR036890">
    <property type="entry name" value="HATPase_C_sf"/>
</dbReference>
<reference evidence="12" key="1">
    <citation type="submission" date="2015-08" db="EMBL/GenBank/DDBJ databases">
        <title>Genome sequence of the strict anaerobe Clostridium homopropionicum LuHBu1 (DSM 5847T).</title>
        <authorList>
            <person name="Poehlein A."/>
            <person name="Beck M."/>
            <person name="Schiel-Bengelsdorf B."/>
            <person name="Bengelsdorf F.R."/>
            <person name="Daniel R."/>
            <person name="Duerre P."/>
        </authorList>
    </citation>
    <scope>NUCLEOTIDE SEQUENCE [LARGE SCALE GENOMIC DNA]</scope>
    <source>
        <strain evidence="12">DSM 5847</strain>
    </source>
</reference>
<dbReference type="PRINTS" id="PR00344">
    <property type="entry name" value="BCTRLSENSOR"/>
</dbReference>
<feature type="transmembrane region" description="Helical" evidence="9">
    <location>
        <begin position="9"/>
        <end position="31"/>
    </location>
</feature>
<organism evidence="11 12">
    <name type="scientific">Clostridium homopropionicum DSM 5847</name>
    <dbReference type="NCBI Taxonomy" id="1121318"/>
    <lineage>
        <taxon>Bacteria</taxon>
        <taxon>Bacillati</taxon>
        <taxon>Bacillota</taxon>
        <taxon>Clostridia</taxon>
        <taxon>Eubacteriales</taxon>
        <taxon>Clostridiaceae</taxon>
        <taxon>Clostridium</taxon>
    </lineage>
</organism>
<dbReference type="GO" id="GO:0000155">
    <property type="term" value="F:phosphorelay sensor kinase activity"/>
    <property type="evidence" value="ECO:0007669"/>
    <property type="project" value="InterPro"/>
</dbReference>
<accession>A0A0L6ZBS4</accession>
<evidence type="ECO:0000256" key="4">
    <source>
        <dbReference type="ARBA" id="ARBA00022553"/>
    </source>
</evidence>
<sequence>MFKQLRNKFLILNLVIISVMMLFAFSSIYFITYNDVYKNIDIELHKISEFNRRPKENPKEFEPKINNEQPPEERSISFVLITDGNGNIINSTSIFEMDKEFLETAKNTALSKNLSSGKFKLDGYYWAYLLTTNDIGNKITFLDITSRQDILINLIYTFLVVAFVMLIVIFFISRYFANKAIQPIKEAFDKQTQFIADASHELKTPLAVINTNVDLVLSNDNTTIGSQSKWLNYIKSEVERMSKLTNDLLYLTKINYSDIKMIYTNFSLSETVENVILTMEAVIFENNINLQYDIEPNLIITGNNEQLKQVVMILLDNALKYTNIKGKVNISLKKSHNKITLSVSNTGKGIPKESIDKIFDRFYCVDKSRSRDSGGYGLGLAIAKAIVEQHGGNISVSSILNESTTFMVELPIASQ</sequence>
<comment type="catalytic activity">
    <reaction evidence="1">
        <text>ATP + protein L-histidine = ADP + protein N-phospho-L-histidine.</text>
        <dbReference type="EC" id="2.7.13.3"/>
    </reaction>
</comment>
<keyword evidence="6 11" id="KW-0418">Kinase</keyword>
<dbReference type="GO" id="GO:0016036">
    <property type="term" value="P:cellular response to phosphate starvation"/>
    <property type="evidence" value="ECO:0007669"/>
    <property type="project" value="TreeGrafter"/>
</dbReference>
<dbReference type="Gene3D" id="3.30.565.10">
    <property type="entry name" value="Histidine kinase-like ATPase, C-terminal domain"/>
    <property type="match status" value="1"/>
</dbReference>
<dbReference type="EMBL" id="LHUR01000013">
    <property type="protein sequence ID" value="KOA20421.1"/>
    <property type="molecule type" value="Genomic_DNA"/>
</dbReference>
<evidence type="ECO:0000256" key="3">
    <source>
        <dbReference type="ARBA" id="ARBA00012438"/>
    </source>
</evidence>
<comment type="caution">
    <text evidence="11">The sequence shown here is derived from an EMBL/GenBank/DDBJ whole genome shotgun (WGS) entry which is preliminary data.</text>
</comment>
<evidence type="ECO:0000256" key="1">
    <source>
        <dbReference type="ARBA" id="ARBA00000085"/>
    </source>
</evidence>
<keyword evidence="9" id="KW-1133">Transmembrane helix</keyword>
<keyword evidence="8 9" id="KW-0472">Membrane</keyword>
<keyword evidence="12" id="KW-1185">Reference proteome</keyword>
<keyword evidence="4" id="KW-0597">Phosphoprotein</keyword>
<evidence type="ECO:0000256" key="9">
    <source>
        <dbReference type="SAM" id="Phobius"/>
    </source>
</evidence>